<evidence type="ECO:0000313" key="4">
    <source>
        <dbReference type="EMBL" id="AFK51515.1"/>
    </source>
</evidence>
<dbReference type="HOGENOM" id="CLU_000604_48_1_2"/>
<gene>
    <name evidence="4" type="ordered locus">TCELL_1092</name>
</gene>
<dbReference type="Pfam" id="PF00005">
    <property type="entry name" value="ABC_tran"/>
    <property type="match status" value="1"/>
</dbReference>
<dbReference type="SUPFAM" id="SSF52540">
    <property type="entry name" value="P-loop containing nucleoside triphosphate hydrolases"/>
    <property type="match status" value="1"/>
</dbReference>
<dbReference type="InterPro" id="IPR010230">
    <property type="entry name" value="FeS-cluster_ATPase_SufC"/>
</dbReference>
<dbReference type="FunCoup" id="I3TFH7">
    <property type="interactions" value="1"/>
</dbReference>
<dbReference type="EMBL" id="CP003531">
    <property type="protein sequence ID" value="AFK51515.1"/>
    <property type="molecule type" value="Genomic_DNA"/>
</dbReference>
<keyword evidence="5" id="KW-1185">Reference proteome</keyword>
<dbReference type="OrthoDB" id="18492at2157"/>
<evidence type="ECO:0000259" key="3">
    <source>
        <dbReference type="PROSITE" id="PS50893"/>
    </source>
</evidence>
<dbReference type="AlphaFoldDB" id="I3TFH7"/>
<dbReference type="NCBIfam" id="TIGR01978">
    <property type="entry name" value="sufC"/>
    <property type="match status" value="1"/>
</dbReference>
<dbReference type="CDD" id="cd03217">
    <property type="entry name" value="ABC_FeS_Assembly"/>
    <property type="match status" value="1"/>
</dbReference>
<dbReference type="GO" id="GO:0005524">
    <property type="term" value="F:ATP binding"/>
    <property type="evidence" value="ECO:0007669"/>
    <property type="project" value="UniProtKB-KW"/>
</dbReference>
<dbReference type="InterPro" id="IPR003593">
    <property type="entry name" value="AAA+_ATPase"/>
</dbReference>
<accession>I3TFH7</accession>
<evidence type="ECO:0000256" key="2">
    <source>
        <dbReference type="ARBA" id="ARBA00022840"/>
    </source>
</evidence>
<evidence type="ECO:0000256" key="1">
    <source>
        <dbReference type="ARBA" id="ARBA00022741"/>
    </source>
</evidence>
<dbReference type="InParanoid" id="I3TFH7"/>
<reference evidence="4 5" key="1">
    <citation type="journal article" date="2012" name="J. Bacteriol.">
        <title>Complete genome sequence of the hyperthermophilic cellulolytic Crenarchaeon 'Thermogladius cellulolyticus' 1633.</title>
        <authorList>
            <person name="Mardanov A.V."/>
            <person name="Kochetkova T.V."/>
            <person name="Beletsky A.V."/>
            <person name="Bonch-Osmolovskaya E.A."/>
            <person name="Ravin N.V."/>
            <person name="Skryabin K.G."/>
        </authorList>
    </citation>
    <scope>NUCLEOTIDE SEQUENCE [LARGE SCALE GENOMIC DNA]</scope>
    <source>
        <strain evidence="5">DSM 22663 / VKM B-2946 / 1633</strain>
    </source>
</reference>
<keyword evidence="2" id="KW-0067">ATP-binding</keyword>
<dbReference type="InterPro" id="IPR027417">
    <property type="entry name" value="P-loop_NTPase"/>
</dbReference>
<name>I3TFH7_THEC1</name>
<dbReference type="GO" id="GO:0016887">
    <property type="term" value="F:ATP hydrolysis activity"/>
    <property type="evidence" value="ECO:0007669"/>
    <property type="project" value="InterPro"/>
</dbReference>
<evidence type="ECO:0000313" key="5">
    <source>
        <dbReference type="Proteomes" id="UP000005270"/>
    </source>
</evidence>
<organism evidence="4 5">
    <name type="scientific">Thermogladius calderae (strain DSM 22663 / VKM B-2946 / 1633)</name>
    <dbReference type="NCBI Taxonomy" id="1184251"/>
    <lineage>
        <taxon>Archaea</taxon>
        <taxon>Thermoproteota</taxon>
        <taxon>Thermoprotei</taxon>
        <taxon>Desulfurococcales</taxon>
        <taxon>Desulfurococcaceae</taxon>
        <taxon>Thermogladius</taxon>
    </lineage>
</organism>
<dbReference type="PROSITE" id="PS50893">
    <property type="entry name" value="ABC_TRANSPORTER_2"/>
    <property type="match status" value="1"/>
</dbReference>
<dbReference type="STRING" id="1184251.TCELL_1092"/>
<dbReference type="Gene3D" id="3.40.50.300">
    <property type="entry name" value="P-loop containing nucleotide triphosphate hydrolases"/>
    <property type="match status" value="1"/>
</dbReference>
<dbReference type="PANTHER" id="PTHR43204">
    <property type="entry name" value="ABC TRANSPORTER I FAMILY MEMBER 6, CHLOROPLASTIC"/>
    <property type="match status" value="1"/>
</dbReference>
<dbReference type="Proteomes" id="UP000005270">
    <property type="component" value="Chromosome"/>
</dbReference>
<dbReference type="eggNOG" id="arCOG04236">
    <property type="taxonomic scope" value="Archaea"/>
</dbReference>
<dbReference type="SMART" id="SM00382">
    <property type="entry name" value="AAA"/>
    <property type="match status" value="1"/>
</dbReference>
<dbReference type="PANTHER" id="PTHR43204:SF1">
    <property type="entry name" value="ABC TRANSPORTER I FAMILY MEMBER 6, CHLOROPLASTIC"/>
    <property type="match status" value="1"/>
</dbReference>
<feature type="domain" description="ABC transporter" evidence="3">
    <location>
        <begin position="2"/>
        <end position="238"/>
    </location>
</feature>
<dbReference type="KEGG" id="thg:TCELL_1092"/>
<protein>
    <submittedName>
        <fullName evidence="4">FeS assembly ATPase SufC</fullName>
    </submittedName>
</protein>
<dbReference type="InterPro" id="IPR003439">
    <property type="entry name" value="ABC_transporter-like_ATP-bd"/>
</dbReference>
<proteinExistence type="predicted"/>
<sequence length="242" mass="26357">MLLVENVSVEVGGKLVVRDVTVEVGDGEIVALMGPNGSGKTSLAYAVMGHPGYKVVKGKVVLNGEDITSLPPYERARRGLFLFFQNPVEVKGVSLRDLFNAINTSWRQIEKVDPLLEETAVKLGLKRELLDRGLNEGFSGGEKKRSEFLQALLLKPKCLLMDEPDSGLDLEGVRLLVDYMNSVVREGACVLLITHYPSLLQLVRPSRVLVMHNGVVVSSGGVELVDKIAREGYSSVVSQNGL</sequence>
<keyword evidence="1" id="KW-0547">Nucleotide-binding</keyword>